<dbReference type="PRINTS" id="PR00730">
    <property type="entry name" value="THERMOLYSIN"/>
</dbReference>
<evidence type="ECO:0000256" key="7">
    <source>
        <dbReference type="PIRSR" id="PIRSR623612-1"/>
    </source>
</evidence>
<keyword evidence="6" id="KW-0482">Metalloprotease</keyword>
<dbReference type="InterPro" id="IPR023612">
    <property type="entry name" value="Peptidase_M4"/>
</dbReference>
<keyword evidence="12" id="KW-1185">Reference proteome</keyword>
<accession>A0A6G6WH80</accession>
<dbReference type="Pfam" id="PF02868">
    <property type="entry name" value="Peptidase_M4_C"/>
    <property type="match status" value="1"/>
</dbReference>
<evidence type="ECO:0000259" key="10">
    <source>
        <dbReference type="Pfam" id="PF02868"/>
    </source>
</evidence>
<dbReference type="Gene3D" id="3.10.170.10">
    <property type="match status" value="1"/>
</dbReference>
<feature type="active site" description="Proton donor" evidence="7">
    <location>
        <position position="560"/>
    </location>
</feature>
<proteinExistence type="inferred from homology"/>
<dbReference type="PROSITE" id="PS51257">
    <property type="entry name" value="PROKAR_LIPOPROTEIN"/>
    <property type="match status" value="1"/>
</dbReference>
<feature type="domain" description="Peptidase M4 C-terminal" evidence="10">
    <location>
        <begin position="464"/>
        <end position="622"/>
    </location>
</feature>
<comment type="similarity">
    <text evidence="1">Belongs to the peptidase M4 family.</text>
</comment>
<evidence type="ECO:0000256" key="6">
    <source>
        <dbReference type="ARBA" id="ARBA00023049"/>
    </source>
</evidence>
<feature type="signal peptide" evidence="8">
    <location>
        <begin position="1"/>
        <end position="20"/>
    </location>
</feature>
<dbReference type="GO" id="GO:0004222">
    <property type="term" value="F:metalloendopeptidase activity"/>
    <property type="evidence" value="ECO:0007669"/>
    <property type="project" value="InterPro"/>
</dbReference>
<dbReference type="RefSeq" id="WP_165236225.1">
    <property type="nucleotide sequence ID" value="NZ_CP049257.1"/>
</dbReference>
<dbReference type="InterPro" id="IPR050728">
    <property type="entry name" value="Zinc_Metalloprotease_M4"/>
</dbReference>
<dbReference type="GO" id="GO:0046872">
    <property type="term" value="F:metal ion binding"/>
    <property type="evidence" value="ECO:0007669"/>
    <property type="project" value="UniProtKB-KW"/>
</dbReference>
<feature type="chain" id="PRO_5026339592" description="M4 family metallopeptidase" evidence="8">
    <location>
        <begin position="21"/>
        <end position="952"/>
    </location>
</feature>
<keyword evidence="2" id="KW-0645">Protease</keyword>
<evidence type="ECO:0000313" key="12">
    <source>
        <dbReference type="Proteomes" id="UP000502996"/>
    </source>
</evidence>
<dbReference type="GO" id="GO:0006508">
    <property type="term" value="P:proteolysis"/>
    <property type="evidence" value="ECO:0007669"/>
    <property type="project" value="UniProtKB-KW"/>
</dbReference>
<dbReference type="AlphaFoldDB" id="A0A6G6WH80"/>
<keyword evidence="4" id="KW-0378">Hydrolase</keyword>
<evidence type="ECO:0000259" key="9">
    <source>
        <dbReference type="Pfam" id="PF01447"/>
    </source>
</evidence>
<sequence length="952" mass="98167">MLRARRWFLAPLVLALGVLASGCDGSFDSIDGDDGPPPPVTLVVSQAWVHDHQGDGSGGGASGGAEVQARLASLQREVGRLRQETRTGWVGTQDDVTGYLADLSGGSWAGTPAAFMDDYGPALFGTDSSVIRLGEPDSVTVPGIVTTSATQAVGDVPVQDARLVFTARDARLTGVRGRLFPDLTVSTTPVLTAEQAQARAEQISGGRATSAPSLIVLPRGAGVLAWLVTVAAPADGGGTTPLTGGDYYVDATTGDVLSVAPVSGEGRVALPTFRPRTVATRRAAARSVGAARAGAPDPRDVEVTGTNPIGGELKGHGLQTDNGVALVDTTTPWYDAATGDGVIETFDAAKVRDSSDLPGKRVVSPSTTIRDGEEIAAHALSRDVVDYYESLGRDSWDGQGGTLRSSVHFGPSDYCNSMFTTSTNPPQMVYGNPCTTGDGAQEVTEVEIDTAGHEITHGVTDTTAGLKYTGQSGALNEAFSDYFGNVIGNRVKGTDSVAIFEGGCTGYTAETLFCTRNPDGSLSLRYMLNGNDFDDYLRVLDPGFRLQYLGYSGQDHGGVHYNSAIWNNALWSIRVQLAKIDNEPGNDSPLAQAFDRAVYGALATRLGPTSGFLDARAAVEQVIIDSQLDPVVLRVAREVFDANKICAGCPDTGELGGDPVYTSPATQLHPVVSGDSVAWLDVSGSDDIFGYAASTHLGGATPTLGSRSDVVEVGFAGDALLTFDANGRITRYAPDGSSTLLDQPPANDAVAAGLAGSDAGGAWVSAQGVSYVDAAGQVTSTKIGGLQGDTVTGLGAGDGIVGIGTDGGKVLLWQPGSAPRQVGQLDGAVIDVAAYGEKVVAVDDSGTAALFTTDGQSFQLSGSATPFGVTMNDQYVVWAEAKGPLKAGVAGGVSNYPDTDLYLASLASGKIYDIVPEGGQQGFPSLSGDRLVWQDAAFGGDDVLTAEVPDDL</sequence>
<feature type="domain" description="Peptidase M4" evidence="9">
    <location>
        <begin position="323"/>
        <end position="461"/>
    </location>
</feature>
<dbReference type="PANTHER" id="PTHR33794:SF1">
    <property type="entry name" value="BACILLOLYSIN"/>
    <property type="match status" value="1"/>
</dbReference>
<gene>
    <name evidence="11" type="ORF">G5V58_18860</name>
</gene>
<name>A0A6G6WH80_9ACTN</name>
<organism evidence="11 12">
    <name type="scientific">Nocardioides anomalus</name>
    <dbReference type="NCBI Taxonomy" id="2712223"/>
    <lineage>
        <taxon>Bacteria</taxon>
        <taxon>Bacillati</taxon>
        <taxon>Actinomycetota</taxon>
        <taxon>Actinomycetes</taxon>
        <taxon>Propionibacteriales</taxon>
        <taxon>Nocardioidaceae</taxon>
        <taxon>Nocardioides</taxon>
    </lineage>
</organism>
<dbReference type="Pfam" id="PF01447">
    <property type="entry name" value="Peptidase_M4"/>
    <property type="match status" value="1"/>
</dbReference>
<keyword evidence="3" id="KW-0479">Metal-binding</keyword>
<dbReference type="SUPFAM" id="SSF55486">
    <property type="entry name" value="Metalloproteases ('zincins'), catalytic domain"/>
    <property type="match status" value="1"/>
</dbReference>
<dbReference type="Proteomes" id="UP000502996">
    <property type="component" value="Chromosome"/>
</dbReference>
<dbReference type="InterPro" id="IPR013856">
    <property type="entry name" value="Peptidase_M4_domain"/>
</dbReference>
<dbReference type="Gene3D" id="1.10.390.10">
    <property type="entry name" value="Neutral Protease Domain 2"/>
    <property type="match status" value="1"/>
</dbReference>
<dbReference type="KEGG" id="nano:G5V58_18860"/>
<reference evidence="11 12" key="1">
    <citation type="submission" date="2020-02" db="EMBL/GenBank/DDBJ databases">
        <title>Full genome sequence of Nocardioides sp. R-3366.</title>
        <authorList>
            <person name="Im W.-T."/>
        </authorList>
    </citation>
    <scope>NUCLEOTIDE SEQUENCE [LARGE SCALE GENOMIC DNA]</scope>
    <source>
        <strain evidence="11 12">R-3366</strain>
    </source>
</reference>
<evidence type="ECO:0000313" key="11">
    <source>
        <dbReference type="EMBL" id="QIG44569.1"/>
    </source>
</evidence>
<evidence type="ECO:0008006" key="13">
    <source>
        <dbReference type="Google" id="ProtNLM"/>
    </source>
</evidence>
<protein>
    <recommendedName>
        <fullName evidence="13">M4 family metallopeptidase</fullName>
    </recommendedName>
</protein>
<feature type="active site" evidence="7">
    <location>
        <position position="454"/>
    </location>
</feature>
<dbReference type="InterPro" id="IPR001570">
    <property type="entry name" value="Peptidase_M4_C_domain"/>
</dbReference>
<dbReference type="EMBL" id="CP049257">
    <property type="protein sequence ID" value="QIG44569.1"/>
    <property type="molecule type" value="Genomic_DNA"/>
</dbReference>
<evidence type="ECO:0000256" key="8">
    <source>
        <dbReference type="SAM" id="SignalP"/>
    </source>
</evidence>
<evidence type="ECO:0000256" key="2">
    <source>
        <dbReference type="ARBA" id="ARBA00022670"/>
    </source>
</evidence>
<evidence type="ECO:0000256" key="3">
    <source>
        <dbReference type="ARBA" id="ARBA00022723"/>
    </source>
</evidence>
<dbReference type="PANTHER" id="PTHR33794">
    <property type="entry name" value="BACILLOLYSIN"/>
    <property type="match status" value="1"/>
</dbReference>
<evidence type="ECO:0000256" key="4">
    <source>
        <dbReference type="ARBA" id="ARBA00022801"/>
    </source>
</evidence>
<evidence type="ECO:0000256" key="5">
    <source>
        <dbReference type="ARBA" id="ARBA00022833"/>
    </source>
</evidence>
<keyword evidence="5" id="KW-0862">Zinc</keyword>
<keyword evidence="8" id="KW-0732">Signal</keyword>
<evidence type="ECO:0000256" key="1">
    <source>
        <dbReference type="ARBA" id="ARBA00009388"/>
    </source>
</evidence>
<dbReference type="InterPro" id="IPR027268">
    <property type="entry name" value="Peptidase_M4/M1_CTD_sf"/>
</dbReference>